<proteinExistence type="predicted"/>
<dbReference type="EMBL" id="MN082625">
    <property type="protein sequence ID" value="QDH50337.1"/>
    <property type="molecule type" value="Genomic_DNA"/>
</dbReference>
<dbReference type="Pfam" id="PF25622">
    <property type="entry name" value="Phi29_MCP"/>
    <property type="match status" value="1"/>
</dbReference>
<dbReference type="Proteomes" id="UP000317352">
    <property type="component" value="Genome"/>
</dbReference>
<name>A0A514AAP2_9CAUD</name>
<reference evidence="1 2" key="1">
    <citation type="submission" date="2019-06" db="EMBL/GenBank/DDBJ databases">
        <authorList>
            <person name="Sanders K."/>
            <person name="Barth R."/>
            <person name="Bowles K."/>
            <person name="Glasgow G."/>
            <person name="Gloe M."/>
            <person name="Lewis H."/>
            <person name="McGough T."/>
            <person name="Nutbrown S."/>
            <person name="Romulus S."/>
            <person name="Sergiano J."/>
            <person name="Shin D."/>
            <person name="Suresh M."/>
            <person name="Johnson A."/>
            <person name="Temple L."/>
        </authorList>
    </citation>
    <scope>NUCLEOTIDE SEQUENCE [LARGE SCALE GENOMIC DNA]</scope>
</reference>
<keyword evidence="2" id="KW-1185">Reference proteome</keyword>
<protein>
    <submittedName>
        <fullName evidence="1">Major head protein</fullName>
    </submittedName>
</protein>
<evidence type="ECO:0000313" key="2">
    <source>
        <dbReference type="Proteomes" id="UP000317352"/>
    </source>
</evidence>
<accession>A0A514AAP2</accession>
<evidence type="ECO:0000313" key="1">
    <source>
        <dbReference type="EMBL" id="QDH50337.1"/>
    </source>
</evidence>
<sequence>MGRVKIGDFKDALGVTETYDIINAIINEGGNFSQFENLTSAADIANFGAGLLASQTLQNDFITALVDRIGLVVVHHKLMQNPFKQFKKGTLEYGRKIEEVFTDLAKEHVYDPEKAETEVFKREIPNVKTLFHERNRQSFYKQTISDQQLKAAFTSAQKFEEFASTIINAMYNASEYDEYVYTKLVIDNYYSKGFFKTVAFDTRIPKDLAKKARATYRKMTLPMGSRDFNAMGVHTKSDPDDVYFIFDADMEAEMDVEVLASAFNMSKADFLGRRLVIDNFASTGLKAVMVDRDFFMIYDQALQMESQRNGQGLYWNYFFHVWQVLSASRFANAVAFVDYNEGEHVKPVQSVIVTPAVASVRAGRTQEFKALIRETDYTGYVQPDVEIGEVQWAVVDARTGQDYLDATISSEGLLTVSESATPTDLRVTATVEVTHYGNTDMVVGEAHVVVTPA</sequence>
<organism evidence="1 2">
    <name type="scientific">Bacillus phage Karezi</name>
    <dbReference type="NCBI Taxonomy" id="2591398"/>
    <lineage>
        <taxon>Viruses</taxon>
        <taxon>Duplodnaviria</taxon>
        <taxon>Heunggongvirae</taxon>
        <taxon>Uroviricota</taxon>
        <taxon>Caudoviricetes</taxon>
        <taxon>Salasmaviridae</taxon>
        <taxon>Tatarstanvirinae</taxon>
        <taxon>Karezivirus</taxon>
        <taxon>Karezivirus karezi</taxon>
    </lineage>
</organism>
<gene>
    <name evidence="1" type="ORF">KAREZI_16</name>
</gene>